<comment type="caution">
    <text evidence="1">The sequence shown here is derived from an EMBL/GenBank/DDBJ whole genome shotgun (WGS) entry which is preliminary data.</text>
</comment>
<dbReference type="AlphaFoldDB" id="A0A3M7SFG1"/>
<reference evidence="1 2" key="1">
    <citation type="journal article" date="2018" name="Sci. Rep.">
        <title>Genomic signatures of local adaptation to the degree of environmental predictability in rotifers.</title>
        <authorList>
            <person name="Franch-Gras L."/>
            <person name="Hahn C."/>
            <person name="Garcia-Roger E.M."/>
            <person name="Carmona M.J."/>
            <person name="Serra M."/>
            <person name="Gomez A."/>
        </authorList>
    </citation>
    <scope>NUCLEOTIDE SEQUENCE [LARGE SCALE GENOMIC DNA]</scope>
    <source>
        <strain evidence="1">HYR1</strain>
    </source>
</reference>
<dbReference type="EMBL" id="REGN01001452">
    <property type="protein sequence ID" value="RNA34574.1"/>
    <property type="molecule type" value="Genomic_DNA"/>
</dbReference>
<proteinExistence type="predicted"/>
<organism evidence="1 2">
    <name type="scientific">Brachionus plicatilis</name>
    <name type="common">Marine rotifer</name>
    <name type="synonym">Brachionus muelleri</name>
    <dbReference type="NCBI Taxonomy" id="10195"/>
    <lineage>
        <taxon>Eukaryota</taxon>
        <taxon>Metazoa</taxon>
        <taxon>Spiralia</taxon>
        <taxon>Gnathifera</taxon>
        <taxon>Rotifera</taxon>
        <taxon>Eurotatoria</taxon>
        <taxon>Monogononta</taxon>
        <taxon>Pseudotrocha</taxon>
        <taxon>Ploima</taxon>
        <taxon>Brachionidae</taxon>
        <taxon>Brachionus</taxon>
    </lineage>
</organism>
<dbReference type="Proteomes" id="UP000276133">
    <property type="component" value="Unassembled WGS sequence"/>
</dbReference>
<accession>A0A3M7SFG1</accession>
<keyword evidence="2" id="KW-1185">Reference proteome</keyword>
<gene>
    <name evidence="1" type="ORF">BpHYR1_009127</name>
</gene>
<name>A0A3M7SFG1_BRAPC</name>
<sequence length="95" mass="11011">MKLIFNRILKDEMNRILKMCKIFQAIFENYIESDLNIVPLSENYPNFFVKPIVRSSVTDLDNNCRTSQASTVFRKIIPLLLPNSSDLTTKTAKQI</sequence>
<evidence type="ECO:0000313" key="1">
    <source>
        <dbReference type="EMBL" id="RNA34574.1"/>
    </source>
</evidence>
<protein>
    <submittedName>
        <fullName evidence="1">Uncharacterized protein</fullName>
    </submittedName>
</protein>
<evidence type="ECO:0000313" key="2">
    <source>
        <dbReference type="Proteomes" id="UP000276133"/>
    </source>
</evidence>